<evidence type="ECO:0000256" key="1">
    <source>
        <dbReference type="SAM" id="SignalP"/>
    </source>
</evidence>
<name>A0AAV2D108_9ROSI</name>
<dbReference type="AlphaFoldDB" id="A0AAV2D108"/>
<dbReference type="Proteomes" id="UP001497516">
    <property type="component" value="Chromosome 10"/>
</dbReference>
<organism evidence="2 3">
    <name type="scientific">Linum trigynum</name>
    <dbReference type="NCBI Taxonomy" id="586398"/>
    <lineage>
        <taxon>Eukaryota</taxon>
        <taxon>Viridiplantae</taxon>
        <taxon>Streptophyta</taxon>
        <taxon>Embryophyta</taxon>
        <taxon>Tracheophyta</taxon>
        <taxon>Spermatophyta</taxon>
        <taxon>Magnoliopsida</taxon>
        <taxon>eudicotyledons</taxon>
        <taxon>Gunneridae</taxon>
        <taxon>Pentapetalae</taxon>
        <taxon>rosids</taxon>
        <taxon>fabids</taxon>
        <taxon>Malpighiales</taxon>
        <taxon>Linaceae</taxon>
        <taxon>Linum</taxon>
    </lineage>
</organism>
<dbReference type="Gene3D" id="2.60.40.420">
    <property type="entry name" value="Cupredoxins - blue copper proteins"/>
    <property type="match status" value="1"/>
</dbReference>
<reference evidence="2 3" key="1">
    <citation type="submission" date="2024-04" db="EMBL/GenBank/DDBJ databases">
        <authorList>
            <person name="Fracassetti M."/>
        </authorList>
    </citation>
    <scope>NUCLEOTIDE SEQUENCE [LARGE SCALE GENOMIC DNA]</scope>
</reference>
<evidence type="ECO:0000313" key="3">
    <source>
        <dbReference type="Proteomes" id="UP001497516"/>
    </source>
</evidence>
<feature type="chain" id="PRO_5043718616" evidence="1">
    <location>
        <begin position="50"/>
        <end position="283"/>
    </location>
</feature>
<protein>
    <submittedName>
        <fullName evidence="2">Uncharacterized protein</fullName>
    </submittedName>
</protein>
<dbReference type="InterPro" id="IPR008972">
    <property type="entry name" value="Cupredoxin"/>
</dbReference>
<evidence type="ECO:0000313" key="2">
    <source>
        <dbReference type="EMBL" id="CAL1363090.1"/>
    </source>
</evidence>
<dbReference type="SUPFAM" id="SSF49503">
    <property type="entry name" value="Cupredoxins"/>
    <property type="match status" value="1"/>
</dbReference>
<feature type="signal peptide" evidence="1">
    <location>
        <begin position="1"/>
        <end position="49"/>
    </location>
</feature>
<keyword evidence="3" id="KW-1185">Reference proteome</keyword>
<dbReference type="PANTHER" id="PTHR34662:SF3">
    <property type="entry name" value="OS04G0422700 PROTEIN"/>
    <property type="match status" value="1"/>
</dbReference>
<gene>
    <name evidence="2" type="ORF">LTRI10_LOCUS9766</name>
</gene>
<dbReference type="EMBL" id="OZ034814">
    <property type="protein sequence ID" value="CAL1363090.1"/>
    <property type="molecule type" value="Genomic_DNA"/>
</dbReference>
<sequence>MMMMIPTMMKMNHNHHHTTVSSTSMPSHLLFSFFFLLFPLLLLTQPCHSSTTILVDGVSPWNNPSVYIGDSVIFKHKYGYNLYIFQSFSAFTLCNFSQATLLTNPNSPSHSYSWHTSRPGFFYFAFSNGSSSSSCDEQYSQKLAIKVSPQSPAPEFPPTAAAPASPISGGVVSSSPAYPWPFQPREKSAAAWAPAPEPSASPGGVYGGASAPMRVPKMLPDKGDGMPFINSNPAVPLPTGEVDSTTIRPLPTSASAGHQQMMRWRKSSIGAEIVGLWGVFLLL</sequence>
<keyword evidence="1" id="KW-0732">Signal</keyword>
<dbReference type="PANTHER" id="PTHR34662">
    <property type="entry name" value="OS04G0422700 PROTEIN"/>
    <property type="match status" value="1"/>
</dbReference>
<accession>A0AAV2D108</accession>
<proteinExistence type="predicted"/>